<feature type="compositionally biased region" description="Polar residues" evidence="1">
    <location>
        <begin position="453"/>
        <end position="477"/>
    </location>
</feature>
<dbReference type="Proteomes" id="UP001217089">
    <property type="component" value="Unassembled WGS sequence"/>
</dbReference>
<evidence type="ECO:0000313" key="3">
    <source>
        <dbReference type="EMBL" id="KAJ8307392.1"/>
    </source>
</evidence>
<sequence length="501" mass="54837">MNCNSEIAGVSNWNSKDQKAYGICLSLYEQHPVNGKMSGDPVADAFALCARRNNSVLLIADGVNWGEKSRLAARCALYGSMNYINNQLFLEGNQPSNTQEAVTLLRNSFDAAHQTIISHDGGLTTMCACLICPIKNSEQFAVCCVNVGDSFAYVFSHNHGIRELTIGSHDVHSERDIRDAGGALGPVNGKKPELQNLTCSLTFANPGDIVFLTTDGISDNFDPVVTKVALPSRPSDTDLTNFSTSPDHTIKPEMNPRERHHYSMKEMERIVHEFELVTEEQCSAQELCGALVQHVLSLTDPKRKILENPALYVRRKMTSNERKRRDSEIVEQMAKAPGKLDHASIVSCEIGVLKPDEEEMENIPLQDNNNGSDTLSIPSSSDTATSPSSPGPLSPSSKKSRPKKLFSKIRSLSVSSSQSSPNHNSSGLFPISPKRFSFRRSRSKSEAEPVSPLSPQNPNVSPQHSNMQSPTPMSPGSSPEFALPLPAQHPYRKSLSYESSV</sequence>
<dbReference type="InterPro" id="IPR053287">
    <property type="entry name" value="PP2C-like_domain"/>
</dbReference>
<proteinExistence type="predicted"/>
<name>A0ABQ9EUY1_TEGGR</name>
<dbReference type="Pfam" id="PF13672">
    <property type="entry name" value="PP2C_2"/>
    <property type="match status" value="1"/>
</dbReference>
<feature type="compositionally biased region" description="Low complexity" evidence="1">
    <location>
        <begin position="376"/>
        <end position="388"/>
    </location>
</feature>
<dbReference type="SMART" id="SM00332">
    <property type="entry name" value="PP2Cc"/>
    <property type="match status" value="1"/>
</dbReference>
<dbReference type="Gene3D" id="3.60.40.10">
    <property type="entry name" value="PPM-type phosphatase domain"/>
    <property type="match status" value="1"/>
</dbReference>
<dbReference type="InterPro" id="IPR001932">
    <property type="entry name" value="PPM-type_phosphatase-like_dom"/>
</dbReference>
<comment type="caution">
    <text evidence="3">The sequence shown here is derived from an EMBL/GenBank/DDBJ whole genome shotgun (WGS) entry which is preliminary data.</text>
</comment>
<dbReference type="EMBL" id="JARBDR010000793">
    <property type="protein sequence ID" value="KAJ8307392.1"/>
    <property type="molecule type" value="Genomic_DNA"/>
</dbReference>
<evidence type="ECO:0000259" key="2">
    <source>
        <dbReference type="PROSITE" id="PS51746"/>
    </source>
</evidence>
<evidence type="ECO:0000256" key="1">
    <source>
        <dbReference type="SAM" id="MobiDB-lite"/>
    </source>
</evidence>
<dbReference type="PROSITE" id="PS51746">
    <property type="entry name" value="PPM_2"/>
    <property type="match status" value="1"/>
</dbReference>
<evidence type="ECO:0000313" key="4">
    <source>
        <dbReference type="Proteomes" id="UP001217089"/>
    </source>
</evidence>
<dbReference type="PANTHER" id="PTHR21586">
    <property type="entry name" value="TIPA"/>
    <property type="match status" value="1"/>
</dbReference>
<feature type="compositionally biased region" description="Polar residues" evidence="1">
    <location>
        <begin position="365"/>
        <end position="375"/>
    </location>
</feature>
<dbReference type="SUPFAM" id="SSF81606">
    <property type="entry name" value="PP2C-like"/>
    <property type="match status" value="1"/>
</dbReference>
<dbReference type="PANTHER" id="PTHR21586:SF0">
    <property type="entry name" value="PP2C-LIKE DOMAIN-CONTAINING PROTEIN CG9801"/>
    <property type="match status" value="1"/>
</dbReference>
<gene>
    <name evidence="3" type="ORF">KUTeg_015476</name>
</gene>
<reference evidence="3 4" key="1">
    <citation type="submission" date="2022-12" db="EMBL/GenBank/DDBJ databases">
        <title>Chromosome-level genome of Tegillarca granosa.</title>
        <authorList>
            <person name="Kim J."/>
        </authorList>
    </citation>
    <scope>NUCLEOTIDE SEQUENCE [LARGE SCALE GENOMIC DNA]</scope>
    <source>
        <strain evidence="3">Teg-2019</strain>
        <tissue evidence="3">Adductor muscle</tissue>
    </source>
</reference>
<feature type="compositionally biased region" description="Low complexity" evidence="1">
    <location>
        <begin position="408"/>
        <end position="426"/>
    </location>
</feature>
<feature type="domain" description="PPM-type phosphatase" evidence="2">
    <location>
        <begin position="27"/>
        <end position="350"/>
    </location>
</feature>
<dbReference type="InterPro" id="IPR036457">
    <property type="entry name" value="PPM-type-like_dom_sf"/>
</dbReference>
<feature type="compositionally biased region" description="Basic residues" evidence="1">
    <location>
        <begin position="398"/>
        <end position="407"/>
    </location>
</feature>
<keyword evidence="4" id="KW-1185">Reference proteome</keyword>
<accession>A0ABQ9EUY1</accession>
<protein>
    <recommendedName>
        <fullName evidence="2">PPM-type phosphatase domain-containing protein</fullName>
    </recommendedName>
</protein>
<feature type="region of interest" description="Disordered" evidence="1">
    <location>
        <begin position="362"/>
        <end position="501"/>
    </location>
</feature>
<organism evidence="3 4">
    <name type="scientific">Tegillarca granosa</name>
    <name type="common">Malaysian cockle</name>
    <name type="synonym">Anadara granosa</name>
    <dbReference type="NCBI Taxonomy" id="220873"/>
    <lineage>
        <taxon>Eukaryota</taxon>
        <taxon>Metazoa</taxon>
        <taxon>Spiralia</taxon>
        <taxon>Lophotrochozoa</taxon>
        <taxon>Mollusca</taxon>
        <taxon>Bivalvia</taxon>
        <taxon>Autobranchia</taxon>
        <taxon>Pteriomorphia</taxon>
        <taxon>Arcoida</taxon>
        <taxon>Arcoidea</taxon>
        <taxon>Arcidae</taxon>
        <taxon>Tegillarca</taxon>
    </lineage>
</organism>